<gene>
    <name evidence="6" type="ORF">LP52_13360</name>
</gene>
<proteinExistence type="predicted"/>
<dbReference type="InterPro" id="IPR050172">
    <property type="entry name" value="SsuD_RutA_monooxygenase"/>
</dbReference>
<evidence type="ECO:0000313" key="6">
    <source>
        <dbReference type="EMBL" id="KIH98418.1"/>
    </source>
</evidence>
<keyword evidence="3" id="KW-0560">Oxidoreductase</keyword>
<dbReference type="AlphaFoldDB" id="A0A0C2G574"/>
<dbReference type="GO" id="GO:0008726">
    <property type="term" value="F:alkanesulfonate monooxygenase activity"/>
    <property type="evidence" value="ECO:0007669"/>
    <property type="project" value="TreeGrafter"/>
</dbReference>
<dbReference type="GO" id="GO:0046306">
    <property type="term" value="P:alkanesulfonate catabolic process"/>
    <property type="evidence" value="ECO:0007669"/>
    <property type="project" value="TreeGrafter"/>
</dbReference>
<dbReference type="InterPro" id="IPR019952">
    <property type="entry name" value="F420_OxRdatse_Rv1855c_pred"/>
</dbReference>
<dbReference type="SUPFAM" id="SSF51679">
    <property type="entry name" value="Bacterial luciferase-like"/>
    <property type="match status" value="1"/>
</dbReference>
<dbReference type="PANTHER" id="PTHR42847">
    <property type="entry name" value="ALKANESULFONATE MONOOXYGENASE"/>
    <property type="match status" value="1"/>
</dbReference>
<dbReference type="InterPro" id="IPR036661">
    <property type="entry name" value="Luciferase-like_sf"/>
</dbReference>
<dbReference type="STRING" id="183763.LP52_13360"/>
<dbReference type="NCBIfam" id="TIGR03560">
    <property type="entry name" value="F420_Rv1855c"/>
    <property type="match status" value="1"/>
</dbReference>
<evidence type="ECO:0000256" key="3">
    <source>
        <dbReference type="ARBA" id="ARBA00023002"/>
    </source>
</evidence>
<evidence type="ECO:0000256" key="4">
    <source>
        <dbReference type="ARBA" id="ARBA00023033"/>
    </source>
</evidence>
<evidence type="ECO:0000259" key="5">
    <source>
        <dbReference type="Pfam" id="PF00296"/>
    </source>
</evidence>
<keyword evidence="1" id="KW-0285">Flavoprotein</keyword>
<feature type="domain" description="Luciferase-like" evidence="5">
    <location>
        <begin position="20"/>
        <end position="266"/>
    </location>
</feature>
<dbReference type="PANTHER" id="PTHR42847:SF8">
    <property type="entry name" value="CONSERVED PROTEIN"/>
    <property type="match status" value="1"/>
</dbReference>
<evidence type="ECO:0000256" key="2">
    <source>
        <dbReference type="ARBA" id="ARBA00022643"/>
    </source>
</evidence>
<evidence type="ECO:0000256" key="1">
    <source>
        <dbReference type="ARBA" id="ARBA00022630"/>
    </source>
</evidence>
<name>A0A0C2G574_9ACTN</name>
<dbReference type="InterPro" id="IPR011251">
    <property type="entry name" value="Luciferase-like_dom"/>
</dbReference>
<dbReference type="Gene3D" id="3.20.20.30">
    <property type="entry name" value="Luciferase-like domain"/>
    <property type="match status" value="1"/>
</dbReference>
<keyword evidence="7" id="KW-1185">Reference proteome</keyword>
<accession>A0A0C2G574</accession>
<sequence length="290" mass="31194">MRIGIQIPRFTSAGSPEHIGPAFARTAREADQAGLSSLWVMDHLWQIEMVGAVEEPMLEGYSALSYAAGVTENITLGTLVTGAVYRHPGMLVKSVTTLDVLSGGRAWLGIGAAWFEGEALGLGLPFPPTAERFERLEETLQIAQRMWSDDESPYHGRHYRLERPLNSPASVQRPHPPILIGGGGEKKTLRYVAKYGDACNLFAGPDLEHKLGVLREHCAAEGRDYAEIEKTSLAMVGPDSSVDQVVDECGRLAELGIDHAICTGYTDAEGAAAFLGRVAEQAAAITPAGR</sequence>
<comment type="caution">
    <text evidence="6">The sequence shown here is derived from an EMBL/GenBank/DDBJ whole genome shotgun (WGS) entry which is preliminary data.</text>
</comment>
<dbReference type="Proteomes" id="UP000031675">
    <property type="component" value="Unassembled WGS sequence"/>
</dbReference>
<evidence type="ECO:0000313" key="7">
    <source>
        <dbReference type="Proteomes" id="UP000031675"/>
    </source>
</evidence>
<keyword evidence="4" id="KW-0503">Monooxygenase</keyword>
<dbReference type="RefSeq" id="WP_040273751.1">
    <property type="nucleotide sequence ID" value="NZ_JROO01000026.1"/>
</dbReference>
<dbReference type="OrthoDB" id="143323at2"/>
<dbReference type="Pfam" id="PF00296">
    <property type="entry name" value="Bac_luciferase"/>
    <property type="match status" value="1"/>
</dbReference>
<dbReference type="EMBL" id="JROO01000026">
    <property type="protein sequence ID" value="KIH98418.1"/>
    <property type="molecule type" value="Genomic_DNA"/>
</dbReference>
<keyword evidence="2" id="KW-0288">FMN</keyword>
<protein>
    <submittedName>
        <fullName evidence="6">Luciferase</fullName>
    </submittedName>
</protein>
<organism evidence="6 7">
    <name type="scientific">Streptomonospora alba</name>
    <dbReference type="NCBI Taxonomy" id="183763"/>
    <lineage>
        <taxon>Bacteria</taxon>
        <taxon>Bacillati</taxon>
        <taxon>Actinomycetota</taxon>
        <taxon>Actinomycetes</taxon>
        <taxon>Streptosporangiales</taxon>
        <taxon>Nocardiopsidaceae</taxon>
        <taxon>Streptomonospora</taxon>
    </lineage>
</organism>
<reference evidence="7" key="1">
    <citation type="journal article" date="2015" name="Chem. Biol.">
        <title>Structure, bioactivity, and resistance mechanism of streptomonomicin, an unusual lasso Peptide from an understudied halophilic actinomycete.</title>
        <authorList>
            <person name="Metelev M."/>
            <person name="Tietz J.I."/>
            <person name="Melby J.O."/>
            <person name="Blair P.M."/>
            <person name="Zhu L."/>
            <person name="Livnat I."/>
            <person name="Severinov K."/>
            <person name="Mitchell D.A."/>
        </authorList>
    </citation>
    <scope>NUCLEOTIDE SEQUENCE [LARGE SCALE GENOMIC DNA]</scope>
    <source>
        <strain evidence="7">YIM 90003</strain>
    </source>
</reference>